<evidence type="ECO:0000256" key="1">
    <source>
        <dbReference type="SAM" id="MobiDB-lite"/>
    </source>
</evidence>
<dbReference type="EMBL" id="ADBJ01000018">
    <property type="protein sequence ID" value="EFA82863.1"/>
    <property type="molecule type" value="Genomic_DNA"/>
</dbReference>
<comment type="caution">
    <text evidence="2">The sequence shown here is derived from an EMBL/GenBank/DDBJ whole genome shotgun (WGS) entry which is preliminary data.</text>
</comment>
<dbReference type="RefSeq" id="XP_020434980.1">
    <property type="nucleotide sequence ID" value="XM_020575460.1"/>
</dbReference>
<reference evidence="2 3" key="1">
    <citation type="journal article" date="2011" name="Genome Res.">
        <title>Phylogeny-wide analysis of social amoeba genomes highlights ancient origins for complex intercellular communication.</title>
        <authorList>
            <person name="Heidel A.J."/>
            <person name="Lawal H.M."/>
            <person name="Felder M."/>
            <person name="Schilde C."/>
            <person name="Helps N.R."/>
            <person name="Tunggal B."/>
            <person name="Rivero F."/>
            <person name="John U."/>
            <person name="Schleicher M."/>
            <person name="Eichinger L."/>
            <person name="Platzer M."/>
            <person name="Noegel A.A."/>
            <person name="Schaap P."/>
            <person name="Gloeckner G."/>
        </authorList>
    </citation>
    <scope>NUCLEOTIDE SEQUENCE [LARGE SCALE GENOMIC DNA]</scope>
    <source>
        <strain evidence="3">ATCC 26659 / Pp 5 / PN500</strain>
    </source>
</reference>
<dbReference type="GeneID" id="31360045"/>
<name>D3B7X0_HETP5</name>
<dbReference type="AlphaFoldDB" id="D3B7X0"/>
<evidence type="ECO:0000313" key="2">
    <source>
        <dbReference type="EMBL" id="EFA82863.1"/>
    </source>
</evidence>
<feature type="region of interest" description="Disordered" evidence="1">
    <location>
        <begin position="33"/>
        <end position="57"/>
    </location>
</feature>
<evidence type="ECO:0000313" key="3">
    <source>
        <dbReference type="Proteomes" id="UP000001396"/>
    </source>
</evidence>
<keyword evidence="3" id="KW-1185">Reference proteome</keyword>
<accession>D3B7X0</accession>
<dbReference type="Proteomes" id="UP000001396">
    <property type="component" value="Unassembled WGS sequence"/>
</dbReference>
<dbReference type="InParanoid" id="D3B7X0"/>
<gene>
    <name evidence="2" type="ORF">PPL_04558</name>
</gene>
<feature type="non-terminal residue" evidence="2">
    <location>
        <position position="1"/>
    </location>
</feature>
<feature type="compositionally biased region" description="Low complexity" evidence="1">
    <location>
        <begin position="37"/>
        <end position="47"/>
    </location>
</feature>
<organism evidence="2 3">
    <name type="scientific">Heterostelium pallidum (strain ATCC 26659 / Pp 5 / PN500)</name>
    <name type="common">Cellular slime mold</name>
    <name type="synonym">Polysphondylium pallidum</name>
    <dbReference type="NCBI Taxonomy" id="670386"/>
    <lineage>
        <taxon>Eukaryota</taxon>
        <taxon>Amoebozoa</taxon>
        <taxon>Evosea</taxon>
        <taxon>Eumycetozoa</taxon>
        <taxon>Dictyostelia</taxon>
        <taxon>Acytosteliales</taxon>
        <taxon>Acytosteliaceae</taxon>
        <taxon>Heterostelium</taxon>
    </lineage>
</organism>
<proteinExistence type="predicted"/>
<sequence>CGGSRKLIWDGKKKMNLLCVCLDHYRQHDNNNKFAIRQRNANNRQQQHPLKSNKMRD</sequence>
<protein>
    <submittedName>
        <fullName evidence="2">Uncharacterized protein</fullName>
    </submittedName>
</protein>